<dbReference type="SUPFAM" id="SSF69298">
    <property type="entry name" value="Quinohemoprotein amine dehydrogenase A chain, domain 3"/>
    <property type="match status" value="1"/>
</dbReference>
<dbReference type="InterPro" id="IPR036909">
    <property type="entry name" value="Cyt_c-like_dom_sf"/>
</dbReference>
<evidence type="ECO:0000259" key="3">
    <source>
        <dbReference type="Pfam" id="PF09099"/>
    </source>
</evidence>
<dbReference type="InterPro" id="IPR023887">
    <property type="entry name" value="QH-AmDH_asu"/>
</dbReference>
<dbReference type="InterPro" id="IPR015184">
    <property type="entry name" value="QH-AmDH_asu_dom_IV"/>
</dbReference>
<dbReference type="InterPro" id="IPR015183">
    <property type="entry name" value="QH-AmDH_asu_dom_III"/>
</dbReference>
<evidence type="ECO:0000259" key="2">
    <source>
        <dbReference type="Pfam" id="PF09098"/>
    </source>
</evidence>
<evidence type="ECO:0000259" key="5">
    <source>
        <dbReference type="Pfam" id="PF14930"/>
    </source>
</evidence>
<dbReference type="InterPro" id="IPR015182">
    <property type="entry name" value="QH-AmDH_asu_heme-bd_dom"/>
</dbReference>
<dbReference type="Pfam" id="PF09098">
    <property type="entry name" value="Dehyd-heme_bind"/>
    <property type="match status" value="1"/>
</dbReference>
<dbReference type="Proteomes" id="UP000185678">
    <property type="component" value="Unassembled WGS sequence"/>
</dbReference>
<dbReference type="OrthoDB" id="5345472at2"/>
<dbReference type="InterPro" id="IPR013783">
    <property type="entry name" value="Ig-like_fold"/>
</dbReference>
<evidence type="ECO:0000313" key="7">
    <source>
        <dbReference type="Proteomes" id="UP000185678"/>
    </source>
</evidence>
<gene>
    <name evidence="6" type="ORF">SAMN05421779_11410</name>
</gene>
<feature type="signal peptide" evidence="1">
    <location>
        <begin position="1"/>
        <end position="27"/>
    </location>
</feature>
<keyword evidence="7" id="KW-1185">Reference proteome</keyword>
<dbReference type="Pfam" id="PF09099">
    <property type="entry name" value="Qn_am_d_aIII"/>
    <property type="match status" value="1"/>
</dbReference>
<name>A0A1N7QCH7_9PROT</name>
<evidence type="ECO:0000256" key="1">
    <source>
        <dbReference type="SAM" id="SignalP"/>
    </source>
</evidence>
<feature type="domain" description="Quinohemoprotein amine dehydrogenase alpha subunit" evidence="5">
    <location>
        <begin position="209"/>
        <end position="312"/>
    </location>
</feature>
<dbReference type="GO" id="GO:0009055">
    <property type="term" value="F:electron transfer activity"/>
    <property type="evidence" value="ECO:0007669"/>
    <property type="project" value="InterPro"/>
</dbReference>
<dbReference type="STRING" id="80876.SAMN05421779_11410"/>
<dbReference type="AlphaFoldDB" id="A0A1N7QCH7"/>
<dbReference type="NCBIfam" id="TIGR03908">
    <property type="entry name" value="QH_alpha"/>
    <property type="match status" value="1"/>
</dbReference>
<dbReference type="EMBL" id="FTOA01000014">
    <property type="protein sequence ID" value="SIT20267.1"/>
    <property type="molecule type" value="Genomic_DNA"/>
</dbReference>
<feature type="chain" id="PRO_5012726876" evidence="1">
    <location>
        <begin position="28"/>
        <end position="536"/>
    </location>
</feature>
<dbReference type="Gene3D" id="2.40.128.120">
    <property type="entry name" value="Quinohemoprotein amine dehydrogenase alpha subunit, domain 2"/>
    <property type="match status" value="1"/>
</dbReference>
<proteinExistence type="predicted"/>
<dbReference type="Pfam" id="PF09100">
    <property type="entry name" value="Qn_am_d_aIV"/>
    <property type="match status" value="1"/>
</dbReference>
<dbReference type="RefSeq" id="WP_076402169.1">
    <property type="nucleotide sequence ID" value="NZ_FTOA01000014.1"/>
</dbReference>
<accession>A0A1N7QCH7</accession>
<protein>
    <submittedName>
        <fullName evidence="6">Quinohemoprotein amine dehydrogenase</fullName>
    </submittedName>
</protein>
<reference evidence="6 7" key="1">
    <citation type="submission" date="2017-01" db="EMBL/GenBank/DDBJ databases">
        <authorList>
            <person name="Mah S.A."/>
            <person name="Swanson W.J."/>
            <person name="Moy G.W."/>
            <person name="Vacquier V.D."/>
        </authorList>
    </citation>
    <scope>NUCLEOTIDE SEQUENCE [LARGE SCALE GENOMIC DNA]</scope>
    <source>
        <strain evidence="6 7">DSM 11589</strain>
    </source>
</reference>
<dbReference type="SUPFAM" id="SSF46626">
    <property type="entry name" value="Cytochrome c"/>
    <property type="match status" value="2"/>
</dbReference>
<dbReference type="Pfam" id="PF14930">
    <property type="entry name" value="Qn_am_d_aII"/>
    <property type="match status" value="1"/>
</dbReference>
<evidence type="ECO:0000313" key="6">
    <source>
        <dbReference type="EMBL" id="SIT20267.1"/>
    </source>
</evidence>
<dbReference type="Gene3D" id="1.10.760.10">
    <property type="entry name" value="Cytochrome c-like domain"/>
    <property type="match status" value="1"/>
</dbReference>
<sequence>MKRTVSVTASWMVGAALLAGASASASAAGAAETSGVKMIEENCGSCHTPDSSGKFPRISDIRKSPEGWDMSVSRMQRWHGVTVSAEARAAIVKYLSDTQGLAPSESEPFRYALEQQPGAMENLPDPEMVQMCGRCHSTARPGLQRRDAAEWKRLINTHVGQWPTLEFQLLSRDRDWWTIATTTTTDTLAKMWGFKSKAWDSWKGHKTPDLKGTWAVAGHQPGKGDYSGTMTVSGGAGDRFDVRYDLSYADGSVLKADGASVVYTGYEWRGTVTLNGVENREVMTLSADGKTLSGRWFGSVNDELGADVTAVKTDGKPTLIAAQPMALKAGERAMVSLVGDSLKGAVSFGPGVTVIDSESKPWGLSVVVEVAARAAEGPREVSVGGASLSKGAVVYDAVDRVTVEPPMMIARVGDGGGPLPRHYAQFEAIGYLNGKDGKPGTADDIRLGALPASWSHDNFDEAAKELEDAKFAGSIDSKTGLFTPGEAGPNPLRAYKTNNVGNLKVVAQVDNGQGKPLSAESHLIVTVQRWVDGWIR</sequence>
<dbReference type="InterPro" id="IPR036718">
    <property type="entry name" value="H-AmDH_asu_dom2_sf"/>
</dbReference>
<evidence type="ECO:0000259" key="4">
    <source>
        <dbReference type="Pfam" id="PF09100"/>
    </source>
</evidence>
<dbReference type="Gene3D" id="2.60.40.10">
    <property type="entry name" value="Immunoglobulins"/>
    <property type="match status" value="2"/>
</dbReference>
<dbReference type="GO" id="GO:0020037">
    <property type="term" value="F:heme binding"/>
    <property type="evidence" value="ECO:0007669"/>
    <property type="project" value="InterPro"/>
</dbReference>
<dbReference type="InterPro" id="IPR009111">
    <property type="entry name" value="QH-AmDH_asu_dom2"/>
</dbReference>
<dbReference type="InterPro" id="IPR014756">
    <property type="entry name" value="Ig_E-set"/>
</dbReference>
<feature type="domain" description="Quinohemoprotein amine dehydrogenase alpha subunit" evidence="3">
    <location>
        <begin position="316"/>
        <end position="396"/>
    </location>
</feature>
<organism evidence="6 7">
    <name type="scientific">Insolitispirillum peregrinum</name>
    <dbReference type="NCBI Taxonomy" id="80876"/>
    <lineage>
        <taxon>Bacteria</taxon>
        <taxon>Pseudomonadati</taxon>
        <taxon>Pseudomonadota</taxon>
        <taxon>Alphaproteobacteria</taxon>
        <taxon>Rhodospirillales</taxon>
        <taxon>Novispirillaceae</taxon>
        <taxon>Insolitispirillum</taxon>
    </lineage>
</organism>
<dbReference type="SUPFAM" id="SSF81296">
    <property type="entry name" value="E set domains"/>
    <property type="match status" value="2"/>
</dbReference>
<feature type="domain" description="Quinohemoprotein amine dehydrogenase alpha subunit haem binding" evidence="2">
    <location>
        <begin position="35"/>
        <end position="199"/>
    </location>
</feature>
<feature type="domain" description="Quinohemoprotein amine dehydrogenase alpha subunit" evidence="4">
    <location>
        <begin position="401"/>
        <end position="532"/>
    </location>
</feature>
<keyword evidence="1" id="KW-0732">Signal</keyword>